<evidence type="ECO:0000313" key="2">
    <source>
        <dbReference type="Proteomes" id="UP001233999"/>
    </source>
</evidence>
<sequence>MDNAAPIPKPRTNNATQKLVFGNEGSCCKKPIPLPRTTKTCKTNYCNTSTSNNLGTVCDEINSHINSPSHENNRMSCSRRSLRSMREEWKASLEDAHLRGKCLVENTKQASSRLEKSVRNMLGRRMTIRSSPERDENNSVKATRSVSLPAEDIFHSISFHSPLNAEIKAEEIPVVYEDAVKEDCKATSGAPPPVYPPPPLPDESVYDEVGQHSAISSQSSNCDTYSEQGSDTIYEDVLIARNVKLRNSLQSESSLSDYLSFNDNVITSESESWSYISGTIPNEELYRNLSVTGSSDSDGNDLLPVNKMENEDCVKARNINKLSRNESSDNSELRISDLSSMSIKNDLYENWEISIPAANLPKQVDIGRNVLTKSVILEFDPLFEVSHDTDEADVNYEFLLQDGDSVNPYGKIKRVVKDDQAEKCDESDYIPVPPERYDSLNFHTDTESLERPVDVPVIADDATVSQEPVQNVTRTNKDSVDRNQKTSIKRWMSMKRAIQSMTDRRMSKEPRELSAVNSQNSVFYEVKSESSTSIKRPNLMSHLPVHYSGVLYRCDRLRNFVQWHCVLTDGQLTCSSEKFGSGVSDVLPLDKILSIQLVPEHKVG</sequence>
<reference evidence="1" key="2">
    <citation type="submission" date="2023-05" db="EMBL/GenBank/DDBJ databases">
        <authorList>
            <person name="Fouks B."/>
        </authorList>
    </citation>
    <scope>NUCLEOTIDE SEQUENCE</scope>
    <source>
        <strain evidence="1">Stay&amp;Tobe</strain>
        <tissue evidence="1">Testes</tissue>
    </source>
</reference>
<keyword evidence="2" id="KW-1185">Reference proteome</keyword>
<name>A0AAD7ZGT5_DIPPU</name>
<dbReference type="EMBL" id="JASPKZ010008371">
    <property type="protein sequence ID" value="KAJ9579857.1"/>
    <property type="molecule type" value="Genomic_DNA"/>
</dbReference>
<dbReference type="Proteomes" id="UP001233999">
    <property type="component" value="Unassembled WGS sequence"/>
</dbReference>
<organism evidence="1 2">
    <name type="scientific">Diploptera punctata</name>
    <name type="common">Pacific beetle cockroach</name>
    <dbReference type="NCBI Taxonomy" id="6984"/>
    <lineage>
        <taxon>Eukaryota</taxon>
        <taxon>Metazoa</taxon>
        <taxon>Ecdysozoa</taxon>
        <taxon>Arthropoda</taxon>
        <taxon>Hexapoda</taxon>
        <taxon>Insecta</taxon>
        <taxon>Pterygota</taxon>
        <taxon>Neoptera</taxon>
        <taxon>Polyneoptera</taxon>
        <taxon>Dictyoptera</taxon>
        <taxon>Blattodea</taxon>
        <taxon>Blaberoidea</taxon>
        <taxon>Blaberidae</taxon>
        <taxon>Diplopterinae</taxon>
        <taxon>Diploptera</taxon>
    </lineage>
</organism>
<accession>A0AAD7ZGT5</accession>
<gene>
    <name evidence="1" type="ORF">L9F63_004459</name>
</gene>
<reference evidence="1" key="1">
    <citation type="journal article" date="2023" name="IScience">
        <title>Live-bearing cockroach genome reveals convergent evolutionary mechanisms linked to viviparity in insects and beyond.</title>
        <authorList>
            <person name="Fouks B."/>
            <person name="Harrison M.C."/>
            <person name="Mikhailova A.A."/>
            <person name="Marchal E."/>
            <person name="English S."/>
            <person name="Carruthers M."/>
            <person name="Jennings E.C."/>
            <person name="Chiamaka E.L."/>
            <person name="Frigard R.A."/>
            <person name="Pippel M."/>
            <person name="Attardo G.M."/>
            <person name="Benoit J.B."/>
            <person name="Bornberg-Bauer E."/>
            <person name="Tobe S.S."/>
        </authorList>
    </citation>
    <scope>NUCLEOTIDE SEQUENCE</scope>
    <source>
        <tissue evidence="1">Testes</tissue>
    </source>
</reference>
<comment type="caution">
    <text evidence="1">The sequence shown here is derived from an EMBL/GenBank/DDBJ whole genome shotgun (WGS) entry which is preliminary data.</text>
</comment>
<protein>
    <submittedName>
        <fullName evidence="1">Uncharacterized protein</fullName>
    </submittedName>
</protein>
<evidence type="ECO:0000313" key="1">
    <source>
        <dbReference type="EMBL" id="KAJ9579857.1"/>
    </source>
</evidence>
<proteinExistence type="predicted"/>
<dbReference type="AlphaFoldDB" id="A0AAD7ZGT5"/>